<evidence type="ECO:0000256" key="4">
    <source>
        <dbReference type="ARBA" id="ARBA00023002"/>
    </source>
</evidence>
<proteinExistence type="predicted"/>
<comment type="cofactor">
    <cofactor evidence="1">
        <name>FAD</name>
        <dbReference type="ChEBI" id="CHEBI:57692"/>
    </cofactor>
</comment>
<feature type="domain" description="FAD-binding" evidence="6">
    <location>
        <begin position="21"/>
        <end position="371"/>
    </location>
</feature>
<keyword evidence="4" id="KW-0560">Oxidoreductase</keyword>
<evidence type="ECO:0000259" key="6">
    <source>
        <dbReference type="Pfam" id="PF01494"/>
    </source>
</evidence>
<dbReference type="InterPro" id="IPR036188">
    <property type="entry name" value="FAD/NAD-bd_sf"/>
</dbReference>
<dbReference type="PRINTS" id="PR00420">
    <property type="entry name" value="RNGMNOXGNASE"/>
</dbReference>
<name>A0A3D9Z4T5_9HYPH</name>
<keyword evidence="2" id="KW-0285">Flavoprotein</keyword>
<evidence type="ECO:0000313" key="8">
    <source>
        <dbReference type="Proteomes" id="UP000256900"/>
    </source>
</evidence>
<dbReference type="InterPro" id="IPR002938">
    <property type="entry name" value="FAD-bd"/>
</dbReference>
<dbReference type="PANTHER" id="PTHR13789:SF318">
    <property type="entry name" value="GERANYLGERANYL DIPHOSPHATE REDUCTASE"/>
    <property type="match status" value="1"/>
</dbReference>
<dbReference type="Proteomes" id="UP000256900">
    <property type="component" value="Unassembled WGS sequence"/>
</dbReference>
<dbReference type="OrthoDB" id="4230779at2"/>
<sequence length="428" mass="45785">MRLPRREGGSSLTPLSEPPHALIAGAGIGGLTAALALARRGWRITLIERRDGHEDIGAGLQISPNASAILRDLGLLPKLIEASLAPEAVHIHRARDGATLARLPLIDAESRWGAPYLYAHRADLIRVLREAALAEPGVAFHPQTALAGFDQTSHGVTVAALRDAMRVSFSADCLIGADGVRSFVRARNAALQGKADDLPKLAHYVAWRALVPADRVAAALRAPESALWLGAGAHLVHYPLRGGSVINVVAVIDAVWPLDDKADLWSQPGDPAFIATRFARWAAPVRDLVAAAGDWRLWPLVERRTPAHWNNGRIALLGDAAHAMVPFLAQGAAQAIEDAAALAAQLVPGRDVPAALAAYSAARTARAGRVQSESRLQARRYHLRWPASRVRDAALRALGPARLLGRYDWLYGAKTAWNTGMAEANPPI</sequence>
<dbReference type="AlphaFoldDB" id="A0A3D9Z4T5"/>
<keyword evidence="3" id="KW-0274">FAD</keyword>
<dbReference type="GO" id="GO:0004497">
    <property type="term" value="F:monooxygenase activity"/>
    <property type="evidence" value="ECO:0007669"/>
    <property type="project" value="UniProtKB-KW"/>
</dbReference>
<organism evidence="7 8">
    <name type="scientific">Methylovirgula ligni</name>
    <dbReference type="NCBI Taxonomy" id="569860"/>
    <lineage>
        <taxon>Bacteria</taxon>
        <taxon>Pseudomonadati</taxon>
        <taxon>Pseudomonadota</taxon>
        <taxon>Alphaproteobacteria</taxon>
        <taxon>Hyphomicrobiales</taxon>
        <taxon>Beijerinckiaceae</taxon>
        <taxon>Methylovirgula</taxon>
    </lineage>
</organism>
<evidence type="ECO:0000256" key="5">
    <source>
        <dbReference type="ARBA" id="ARBA00023033"/>
    </source>
</evidence>
<dbReference type="PANTHER" id="PTHR13789">
    <property type="entry name" value="MONOOXYGENASE"/>
    <property type="match status" value="1"/>
</dbReference>
<keyword evidence="8" id="KW-1185">Reference proteome</keyword>
<dbReference type="InterPro" id="IPR050493">
    <property type="entry name" value="FAD-dep_Monooxygenase_BioMet"/>
</dbReference>
<keyword evidence="5" id="KW-0503">Monooxygenase</keyword>
<dbReference type="SUPFAM" id="SSF54373">
    <property type="entry name" value="FAD-linked reductases, C-terminal domain"/>
    <property type="match status" value="1"/>
</dbReference>
<evidence type="ECO:0000256" key="2">
    <source>
        <dbReference type="ARBA" id="ARBA00022630"/>
    </source>
</evidence>
<evidence type="ECO:0000256" key="1">
    <source>
        <dbReference type="ARBA" id="ARBA00001974"/>
    </source>
</evidence>
<evidence type="ECO:0000256" key="3">
    <source>
        <dbReference type="ARBA" id="ARBA00022827"/>
    </source>
</evidence>
<dbReference type="GO" id="GO:0071949">
    <property type="term" value="F:FAD binding"/>
    <property type="evidence" value="ECO:0007669"/>
    <property type="project" value="InterPro"/>
</dbReference>
<dbReference type="EMBL" id="QUMO01000003">
    <property type="protein sequence ID" value="REF86169.1"/>
    <property type="molecule type" value="Genomic_DNA"/>
</dbReference>
<reference evidence="7 8" key="1">
    <citation type="submission" date="2018-08" db="EMBL/GenBank/DDBJ databases">
        <title>Genomic Encyclopedia of Type Strains, Phase IV (KMG-IV): sequencing the most valuable type-strain genomes for metagenomic binning, comparative biology and taxonomic classification.</title>
        <authorList>
            <person name="Goeker M."/>
        </authorList>
    </citation>
    <scope>NUCLEOTIDE SEQUENCE [LARGE SCALE GENOMIC DNA]</scope>
    <source>
        <strain evidence="7 8">BW863</strain>
    </source>
</reference>
<evidence type="ECO:0000313" key="7">
    <source>
        <dbReference type="EMBL" id="REF86169.1"/>
    </source>
</evidence>
<protein>
    <submittedName>
        <fullName evidence="7">Salicylate hydroxylase</fullName>
    </submittedName>
</protein>
<dbReference type="Gene3D" id="3.50.50.60">
    <property type="entry name" value="FAD/NAD(P)-binding domain"/>
    <property type="match status" value="1"/>
</dbReference>
<comment type="caution">
    <text evidence="7">The sequence shown here is derived from an EMBL/GenBank/DDBJ whole genome shotgun (WGS) entry which is preliminary data.</text>
</comment>
<dbReference type="SUPFAM" id="SSF51905">
    <property type="entry name" value="FAD/NAD(P)-binding domain"/>
    <property type="match status" value="1"/>
</dbReference>
<accession>A0A3D9Z4T5</accession>
<gene>
    <name evidence="7" type="ORF">DES32_2215</name>
</gene>
<dbReference type="Pfam" id="PF01494">
    <property type="entry name" value="FAD_binding_3"/>
    <property type="match status" value="1"/>
</dbReference>